<keyword evidence="12" id="KW-1185">Reference proteome</keyword>
<dbReference type="RefSeq" id="WP_071390649.1">
    <property type="nucleotide sequence ID" value="NZ_MLQS01000027.1"/>
</dbReference>
<keyword evidence="4" id="KW-1003">Cell membrane</keyword>
<evidence type="ECO:0000256" key="7">
    <source>
        <dbReference type="ARBA" id="ARBA00022989"/>
    </source>
</evidence>
<dbReference type="InterPro" id="IPR035906">
    <property type="entry name" value="MetI-like_sf"/>
</dbReference>
<name>A0A1S2M2T2_9BACI</name>
<dbReference type="EMBL" id="MLQS01000027">
    <property type="protein sequence ID" value="OIJ18733.1"/>
    <property type="molecule type" value="Genomic_DNA"/>
</dbReference>
<organism evidence="11 12">
    <name type="scientific">Anaerobacillus alkalidiazotrophicus</name>
    <dbReference type="NCBI Taxonomy" id="472963"/>
    <lineage>
        <taxon>Bacteria</taxon>
        <taxon>Bacillati</taxon>
        <taxon>Bacillota</taxon>
        <taxon>Bacilli</taxon>
        <taxon>Bacillales</taxon>
        <taxon>Bacillaceae</taxon>
        <taxon>Anaerobacillus</taxon>
    </lineage>
</organism>
<evidence type="ECO:0000313" key="12">
    <source>
        <dbReference type="Proteomes" id="UP000180057"/>
    </source>
</evidence>
<comment type="subcellular location">
    <subcellularLocation>
        <location evidence="1 9">Cell membrane</location>
        <topology evidence="1 9">Multi-pass membrane protein</topology>
    </subcellularLocation>
</comment>
<dbReference type="InterPro" id="IPR043429">
    <property type="entry name" value="ArtM/GltK/GlnP/TcyL/YhdX-like"/>
</dbReference>
<evidence type="ECO:0000256" key="2">
    <source>
        <dbReference type="ARBA" id="ARBA00010072"/>
    </source>
</evidence>
<feature type="transmembrane region" description="Helical" evidence="9">
    <location>
        <begin position="215"/>
        <end position="233"/>
    </location>
</feature>
<dbReference type="PANTHER" id="PTHR30614:SF37">
    <property type="entry name" value="AMINO-ACID ABC TRANSPORTER PERMEASE PROTEIN YHDX-RELATED"/>
    <property type="match status" value="1"/>
</dbReference>
<dbReference type="GO" id="GO:0022857">
    <property type="term" value="F:transmembrane transporter activity"/>
    <property type="evidence" value="ECO:0007669"/>
    <property type="project" value="InterPro"/>
</dbReference>
<feature type="transmembrane region" description="Helical" evidence="9">
    <location>
        <begin position="135"/>
        <end position="153"/>
    </location>
</feature>
<dbReference type="OrthoDB" id="9805999at2"/>
<keyword evidence="7 9" id="KW-1133">Transmembrane helix</keyword>
<dbReference type="GO" id="GO:0043190">
    <property type="term" value="C:ATP-binding cassette (ABC) transporter complex"/>
    <property type="evidence" value="ECO:0007669"/>
    <property type="project" value="InterPro"/>
</dbReference>
<evidence type="ECO:0000256" key="1">
    <source>
        <dbReference type="ARBA" id="ARBA00004651"/>
    </source>
</evidence>
<dbReference type="Proteomes" id="UP000180057">
    <property type="component" value="Unassembled WGS sequence"/>
</dbReference>
<dbReference type="PROSITE" id="PS50928">
    <property type="entry name" value="ABC_TM1"/>
    <property type="match status" value="1"/>
</dbReference>
<keyword evidence="6" id="KW-0029">Amino-acid transport</keyword>
<keyword evidence="3 9" id="KW-0813">Transport</keyword>
<dbReference type="NCBIfam" id="TIGR01726">
    <property type="entry name" value="HEQRo_perm_3TM"/>
    <property type="match status" value="1"/>
</dbReference>
<dbReference type="AlphaFoldDB" id="A0A1S2M2T2"/>
<evidence type="ECO:0000256" key="9">
    <source>
        <dbReference type="RuleBase" id="RU363032"/>
    </source>
</evidence>
<dbReference type="Gene3D" id="1.10.3720.10">
    <property type="entry name" value="MetI-like"/>
    <property type="match status" value="2"/>
</dbReference>
<accession>A0A1S2M2T2</accession>
<dbReference type="PANTHER" id="PTHR30614">
    <property type="entry name" value="MEMBRANE COMPONENT OF AMINO ACID ABC TRANSPORTER"/>
    <property type="match status" value="1"/>
</dbReference>
<evidence type="ECO:0000256" key="6">
    <source>
        <dbReference type="ARBA" id="ARBA00022970"/>
    </source>
</evidence>
<dbReference type="GO" id="GO:0006865">
    <property type="term" value="P:amino acid transport"/>
    <property type="evidence" value="ECO:0007669"/>
    <property type="project" value="UniProtKB-KW"/>
</dbReference>
<dbReference type="SUPFAM" id="SSF161098">
    <property type="entry name" value="MetI-like"/>
    <property type="match status" value="2"/>
</dbReference>
<evidence type="ECO:0000313" key="11">
    <source>
        <dbReference type="EMBL" id="OIJ18733.1"/>
    </source>
</evidence>
<evidence type="ECO:0000259" key="10">
    <source>
        <dbReference type="PROSITE" id="PS50928"/>
    </source>
</evidence>
<evidence type="ECO:0000256" key="4">
    <source>
        <dbReference type="ARBA" id="ARBA00022475"/>
    </source>
</evidence>
<protein>
    <submittedName>
        <fullName evidence="11">Amino acid ABC transporter permease</fullName>
    </submittedName>
</protein>
<dbReference type="STRING" id="472963.BKP45_15730"/>
<reference evidence="11 12" key="1">
    <citation type="submission" date="2016-10" db="EMBL/GenBank/DDBJ databases">
        <title>Draft genome sequences of four alkaliphilic bacteria belonging to the Anaerobacillus genus.</title>
        <authorList>
            <person name="Bassil N.M."/>
            <person name="Lloyd J.R."/>
        </authorList>
    </citation>
    <scope>NUCLEOTIDE SEQUENCE [LARGE SCALE GENOMIC DNA]</scope>
    <source>
        <strain evidence="11 12">DSM 22531</strain>
    </source>
</reference>
<evidence type="ECO:0000256" key="5">
    <source>
        <dbReference type="ARBA" id="ARBA00022692"/>
    </source>
</evidence>
<keyword evidence="8 9" id="KW-0472">Membrane</keyword>
<feature type="domain" description="ABC transmembrane type-1" evidence="10">
    <location>
        <begin position="87"/>
        <end position="379"/>
    </location>
</feature>
<gene>
    <name evidence="11" type="ORF">BKP45_15730</name>
</gene>
<dbReference type="Pfam" id="PF00528">
    <property type="entry name" value="BPD_transp_1"/>
    <property type="match status" value="1"/>
</dbReference>
<feature type="transmembrane region" description="Helical" evidence="9">
    <location>
        <begin position="93"/>
        <end position="114"/>
    </location>
</feature>
<evidence type="ECO:0000256" key="8">
    <source>
        <dbReference type="ARBA" id="ARBA00023136"/>
    </source>
</evidence>
<proteinExistence type="inferred from homology"/>
<dbReference type="CDD" id="cd06261">
    <property type="entry name" value="TM_PBP2"/>
    <property type="match status" value="1"/>
</dbReference>
<dbReference type="InterPro" id="IPR010065">
    <property type="entry name" value="AA_ABC_transptr_permease_3TM"/>
</dbReference>
<keyword evidence="5 9" id="KW-0812">Transmembrane</keyword>
<comment type="caution">
    <text evidence="11">The sequence shown here is derived from an EMBL/GenBank/DDBJ whole genome shotgun (WGS) entry which is preliminary data.</text>
</comment>
<sequence length="391" mass="44125">MEKEITRQKIPFWRNIKVLNIFWQVLFVILVVAVIYFFIQNAINGLNRIGLKFGFSFLSSSANFPIGEKILEYSPTNSYQWALFVGFTNTLKVTIIGIFISTILGIVMGIARLSNNWLARSVSGVYVEIFRNTPVLVQIFIWYFAVFLTLPRIQDVTPIMGMYFSNRGLVFPWFSTTASIITWLIVVSIALFVGRYVWKKMMNKQLETGINKYPTLWFLGCIGIFALLTFILTKEGPVMISRPEIEGVRFIGGLRFTPEFAAILFGLVFYTASYITEIVRGGILSVQKGQIEAAKALGLSDFKILRFITFPQAIRTIIPPVTSQYLNLAKNSSLAVAVGYPDLFSVGNTVLNQSGKAIEVILIMLIVYLSISLITSLIMNIYNNATRLVER</sequence>
<comment type="similarity">
    <text evidence="2">Belongs to the binding-protein-dependent transport system permease family. HisMQ subfamily.</text>
</comment>
<feature type="transmembrane region" description="Helical" evidence="9">
    <location>
        <begin position="360"/>
        <end position="382"/>
    </location>
</feature>
<feature type="transmembrane region" description="Helical" evidence="9">
    <location>
        <begin position="260"/>
        <end position="279"/>
    </location>
</feature>
<feature type="transmembrane region" description="Helical" evidence="9">
    <location>
        <begin position="173"/>
        <end position="194"/>
    </location>
</feature>
<dbReference type="InterPro" id="IPR000515">
    <property type="entry name" value="MetI-like"/>
</dbReference>
<evidence type="ECO:0000256" key="3">
    <source>
        <dbReference type="ARBA" id="ARBA00022448"/>
    </source>
</evidence>
<feature type="transmembrane region" description="Helical" evidence="9">
    <location>
        <begin position="21"/>
        <end position="39"/>
    </location>
</feature>